<keyword evidence="3" id="KW-0175">Coiled coil</keyword>
<dbReference type="GO" id="GO:0009424">
    <property type="term" value="C:bacterial-type flagellum hook"/>
    <property type="evidence" value="ECO:0007669"/>
    <property type="project" value="UniProtKB-UniRule"/>
</dbReference>
<organism evidence="8 9">
    <name type="scientific">Cryptosporangium phraense</name>
    <dbReference type="NCBI Taxonomy" id="2593070"/>
    <lineage>
        <taxon>Bacteria</taxon>
        <taxon>Bacillati</taxon>
        <taxon>Actinomycetota</taxon>
        <taxon>Actinomycetes</taxon>
        <taxon>Cryptosporangiales</taxon>
        <taxon>Cryptosporangiaceae</taxon>
        <taxon>Cryptosporangium</taxon>
    </lineage>
</organism>
<dbReference type="InterPro" id="IPR003481">
    <property type="entry name" value="FliD_N"/>
</dbReference>
<evidence type="ECO:0000256" key="5">
    <source>
        <dbReference type="RuleBase" id="RU362066"/>
    </source>
</evidence>
<reference evidence="8 9" key="1">
    <citation type="submission" date="2019-07" db="EMBL/GenBank/DDBJ databases">
        <title>Cryptosporangium phraense sp. nov., isolated from plant litter.</title>
        <authorList>
            <person name="Suriyachadkun C."/>
        </authorList>
    </citation>
    <scope>NUCLEOTIDE SEQUENCE [LARGE SCALE GENOMIC DNA]</scope>
    <source>
        <strain evidence="8 9">A-T 5661</strain>
    </source>
</reference>
<keyword evidence="9" id="KW-1185">Reference proteome</keyword>
<dbReference type="InterPro" id="IPR010809">
    <property type="entry name" value="FliD_C"/>
</dbReference>
<comment type="caution">
    <text evidence="8">The sequence shown here is derived from an EMBL/GenBank/DDBJ whole genome shotgun (WGS) entry which is preliminary data.</text>
</comment>
<evidence type="ECO:0000256" key="4">
    <source>
        <dbReference type="ARBA" id="ARBA00023143"/>
    </source>
</evidence>
<dbReference type="GO" id="GO:0007155">
    <property type="term" value="P:cell adhesion"/>
    <property type="evidence" value="ECO:0007669"/>
    <property type="project" value="InterPro"/>
</dbReference>
<comment type="similarity">
    <text evidence="1 5">Belongs to the FliD family.</text>
</comment>
<dbReference type="GO" id="GO:0071973">
    <property type="term" value="P:bacterial-type flagellum-dependent cell motility"/>
    <property type="evidence" value="ECO:0007669"/>
    <property type="project" value="TreeGrafter"/>
</dbReference>
<protein>
    <recommendedName>
        <fullName evidence="5">Flagellar hook-associated protein 2</fullName>
        <shortName evidence="5">HAP2</shortName>
    </recommendedName>
    <alternativeName>
        <fullName evidence="5">Flagellar cap protein</fullName>
    </alternativeName>
</protein>
<dbReference type="OrthoDB" id="5241527at2"/>
<sequence>MTTSIGGLASGLDTTTLINSLIQAESAPQTALKTKVSDYTTSNSAYQTINGKMKSLLTAAQDLTRYDAFKVAKATSTSTDVVATASTGAQTGDMTFSVTKLANAHRVTAAFASTDTAAVTDGSSFNLTVGTGDDAKQTSISLGDEPNTPQGVANAINNAKLGVRASVVTTDSGPVLQLASTKSGAANAFTLDGLTSDPKVMTAGADAELTVGDPAAGGFKVTSSSNTFTGVMPGVTITANKLASDVTVGVNSDTDAMATKMQALVDAANGALAQISSAAASGVSSTPGSKATGGPLAGDYTVRQLSSQMLSAVSTGQSGFGSFKQLGIELTRDGKLQFNKDNFVKAYNDDPAKIQDAVSNGLAKTLESVSKSATDVVSGTLTQKIQSGTTMISRLNQEISDWDVKLADRRSALQRQFTAMETALNNVKSQSNWLSSQTAAANSSSS</sequence>
<accession>A0A545AGA7</accession>
<evidence type="ECO:0000259" key="7">
    <source>
        <dbReference type="Pfam" id="PF07195"/>
    </source>
</evidence>
<dbReference type="Proteomes" id="UP000317982">
    <property type="component" value="Unassembled WGS sequence"/>
</dbReference>
<dbReference type="Pfam" id="PF07195">
    <property type="entry name" value="FliD_C"/>
    <property type="match status" value="1"/>
</dbReference>
<dbReference type="AlphaFoldDB" id="A0A545AGA7"/>
<evidence type="ECO:0000256" key="2">
    <source>
        <dbReference type="ARBA" id="ARBA00011255"/>
    </source>
</evidence>
<comment type="subunit">
    <text evidence="2 5">Homopentamer.</text>
</comment>
<name>A0A545AGA7_9ACTN</name>
<feature type="domain" description="Flagellar hook-associated protein 2 C-terminal" evidence="7">
    <location>
        <begin position="204"/>
        <end position="428"/>
    </location>
</feature>
<feature type="domain" description="Flagellar hook-associated protein 2 N-terminal" evidence="6">
    <location>
        <begin position="10"/>
        <end position="105"/>
    </location>
</feature>
<keyword evidence="8" id="KW-0282">Flagellum</keyword>
<comment type="subcellular location">
    <subcellularLocation>
        <location evidence="5">Secreted</location>
    </subcellularLocation>
    <subcellularLocation>
        <location evidence="5">Bacterial flagellum</location>
    </subcellularLocation>
</comment>
<keyword evidence="5" id="KW-0964">Secreted</keyword>
<dbReference type="PANTHER" id="PTHR30288:SF0">
    <property type="entry name" value="FLAGELLAR HOOK-ASSOCIATED PROTEIN 2"/>
    <property type="match status" value="1"/>
</dbReference>
<dbReference type="EMBL" id="VIRS01000061">
    <property type="protein sequence ID" value="TQS39675.1"/>
    <property type="molecule type" value="Genomic_DNA"/>
</dbReference>
<dbReference type="GO" id="GO:0009421">
    <property type="term" value="C:bacterial-type flagellum filament cap"/>
    <property type="evidence" value="ECO:0007669"/>
    <property type="project" value="InterPro"/>
</dbReference>
<evidence type="ECO:0000313" key="9">
    <source>
        <dbReference type="Proteomes" id="UP000317982"/>
    </source>
</evidence>
<keyword evidence="8" id="KW-0966">Cell projection</keyword>
<gene>
    <name evidence="8" type="ORF">FL583_38805</name>
</gene>
<comment type="function">
    <text evidence="5">Required for morphogenesis and for the elongation of the flagellar filament by facilitating polymerization of the flagellin monomers at the tip of growing filament. Forms a capping structure, which prevents flagellin subunits (transported through the central channel of the flagellum) from leaking out without polymerization at the distal end.</text>
</comment>
<dbReference type="GO" id="GO:0005576">
    <property type="term" value="C:extracellular region"/>
    <property type="evidence" value="ECO:0007669"/>
    <property type="project" value="UniProtKB-SubCell"/>
</dbReference>
<evidence type="ECO:0000256" key="1">
    <source>
        <dbReference type="ARBA" id="ARBA00009764"/>
    </source>
</evidence>
<dbReference type="PANTHER" id="PTHR30288">
    <property type="entry name" value="FLAGELLAR CAP/ASSEMBLY PROTEIN FLID"/>
    <property type="match status" value="1"/>
</dbReference>
<proteinExistence type="inferred from homology"/>
<evidence type="ECO:0000259" key="6">
    <source>
        <dbReference type="Pfam" id="PF02465"/>
    </source>
</evidence>
<dbReference type="InterPro" id="IPR040026">
    <property type="entry name" value="FliD"/>
</dbReference>
<evidence type="ECO:0000313" key="8">
    <source>
        <dbReference type="EMBL" id="TQS39675.1"/>
    </source>
</evidence>
<dbReference type="Pfam" id="PF02465">
    <property type="entry name" value="FliD_N"/>
    <property type="match status" value="1"/>
</dbReference>
<dbReference type="RefSeq" id="WP_142709919.1">
    <property type="nucleotide sequence ID" value="NZ_VIRS01000061.1"/>
</dbReference>
<evidence type="ECO:0000256" key="3">
    <source>
        <dbReference type="ARBA" id="ARBA00023054"/>
    </source>
</evidence>
<keyword evidence="8" id="KW-0969">Cilium</keyword>
<keyword evidence="4 5" id="KW-0975">Bacterial flagellum</keyword>
<dbReference type="InParanoid" id="A0A545AGA7"/>